<evidence type="ECO:0000256" key="9">
    <source>
        <dbReference type="ARBA" id="ARBA00023012"/>
    </source>
</evidence>
<dbReference type="CDD" id="cd00082">
    <property type="entry name" value="HisKA"/>
    <property type="match status" value="1"/>
</dbReference>
<comment type="catalytic activity">
    <reaction evidence="1">
        <text>ATP + protein L-histidine = ADP + protein N-phospho-L-histidine.</text>
        <dbReference type="EC" id="2.7.13.3"/>
    </reaction>
</comment>
<dbReference type="InterPro" id="IPR003594">
    <property type="entry name" value="HATPase_dom"/>
</dbReference>
<dbReference type="Gene3D" id="1.10.287.130">
    <property type="match status" value="1"/>
</dbReference>
<dbReference type="InterPro" id="IPR005467">
    <property type="entry name" value="His_kinase_dom"/>
</dbReference>
<dbReference type="PROSITE" id="PS50885">
    <property type="entry name" value="HAMP"/>
    <property type="match status" value="1"/>
</dbReference>
<dbReference type="GO" id="GO:0000155">
    <property type="term" value="F:phosphorelay sensor kinase activity"/>
    <property type="evidence" value="ECO:0007669"/>
    <property type="project" value="InterPro"/>
</dbReference>
<dbReference type="GO" id="GO:0005886">
    <property type="term" value="C:plasma membrane"/>
    <property type="evidence" value="ECO:0007669"/>
    <property type="project" value="TreeGrafter"/>
</dbReference>
<keyword evidence="10 11" id="KW-0472">Membrane</keyword>
<dbReference type="CDD" id="cd06225">
    <property type="entry name" value="HAMP"/>
    <property type="match status" value="1"/>
</dbReference>
<dbReference type="SMART" id="SM00304">
    <property type="entry name" value="HAMP"/>
    <property type="match status" value="1"/>
</dbReference>
<feature type="transmembrane region" description="Helical" evidence="11">
    <location>
        <begin position="163"/>
        <end position="181"/>
    </location>
</feature>
<dbReference type="SMART" id="SM00387">
    <property type="entry name" value="HATPase_c"/>
    <property type="match status" value="1"/>
</dbReference>
<keyword evidence="15" id="KW-1185">Reference proteome</keyword>
<evidence type="ECO:0000313" key="14">
    <source>
        <dbReference type="EMBL" id="SDH50347.1"/>
    </source>
</evidence>
<proteinExistence type="predicted"/>
<evidence type="ECO:0000256" key="3">
    <source>
        <dbReference type="ARBA" id="ARBA00012438"/>
    </source>
</evidence>
<evidence type="ECO:0000256" key="11">
    <source>
        <dbReference type="SAM" id="Phobius"/>
    </source>
</evidence>
<evidence type="ECO:0000256" key="2">
    <source>
        <dbReference type="ARBA" id="ARBA00004370"/>
    </source>
</evidence>
<dbReference type="EC" id="2.7.13.3" evidence="3"/>
<feature type="domain" description="Histidine kinase" evidence="12">
    <location>
        <begin position="244"/>
        <end position="467"/>
    </location>
</feature>
<evidence type="ECO:0000256" key="6">
    <source>
        <dbReference type="ARBA" id="ARBA00022692"/>
    </source>
</evidence>
<dbReference type="InterPro" id="IPR050428">
    <property type="entry name" value="TCS_sensor_his_kinase"/>
</dbReference>
<dbReference type="Proteomes" id="UP000217076">
    <property type="component" value="Unassembled WGS sequence"/>
</dbReference>
<dbReference type="EMBL" id="FNCV01000007">
    <property type="protein sequence ID" value="SDH50347.1"/>
    <property type="molecule type" value="Genomic_DNA"/>
</dbReference>
<dbReference type="OrthoDB" id="9815202at2"/>
<name>A0A1G8CXP2_9PROT</name>
<dbReference type="PRINTS" id="PR00344">
    <property type="entry name" value="BCTRLSENSOR"/>
</dbReference>
<dbReference type="SUPFAM" id="SSF47384">
    <property type="entry name" value="Homodimeric domain of signal transducing histidine kinase"/>
    <property type="match status" value="1"/>
</dbReference>
<evidence type="ECO:0000256" key="5">
    <source>
        <dbReference type="ARBA" id="ARBA00022679"/>
    </source>
</evidence>
<comment type="subcellular location">
    <subcellularLocation>
        <location evidence="2">Membrane</location>
    </subcellularLocation>
</comment>
<keyword evidence="6 11" id="KW-0812">Transmembrane</keyword>
<dbReference type="InterPro" id="IPR003661">
    <property type="entry name" value="HisK_dim/P_dom"/>
</dbReference>
<keyword evidence="7 14" id="KW-0418">Kinase</keyword>
<dbReference type="CDD" id="cd00075">
    <property type="entry name" value="HATPase"/>
    <property type="match status" value="1"/>
</dbReference>
<evidence type="ECO:0000256" key="1">
    <source>
        <dbReference type="ARBA" id="ARBA00000085"/>
    </source>
</evidence>
<keyword evidence="4" id="KW-0597">Phosphoprotein</keyword>
<dbReference type="SUPFAM" id="SSF55874">
    <property type="entry name" value="ATPase domain of HSP90 chaperone/DNA topoisomerase II/histidine kinase"/>
    <property type="match status" value="1"/>
</dbReference>
<feature type="domain" description="HAMP" evidence="13">
    <location>
        <begin position="183"/>
        <end position="236"/>
    </location>
</feature>
<dbReference type="Gene3D" id="3.30.565.10">
    <property type="entry name" value="Histidine kinase-like ATPase, C-terminal domain"/>
    <property type="match status" value="1"/>
</dbReference>
<dbReference type="InterPro" id="IPR036890">
    <property type="entry name" value="HATPase_C_sf"/>
</dbReference>
<dbReference type="Pfam" id="PF00672">
    <property type="entry name" value="HAMP"/>
    <property type="match status" value="1"/>
</dbReference>
<dbReference type="PROSITE" id="PS50109">
    <property type="entry name" value="HIS_KIN"/>
    <property type="match status" value="1"/>
</dbReference>
<dbReference type="Gene3D" id="6.10.340.10">
    <property type="match status" value="1"/>
</dbReference>
<organism evidence="14 15">
    <name type="scientific">Roseospirillum parvum</name>
    <dbReference type="NCBI Taxonomy" id="83401"/>
    <lineage>
        <taxon>Bacteria</taxon>
        <taxon>Pseudomonadati</taxon>
        <taxon>Pseudomonadota</taxon>
        <taxon>Alphaproteobacteria</taxon>
        <taxon>Rhodospirillales</taxon>
        <taxon>Rhodospirillaceae</taxon>
        <taxon>Roseospirillum</taxon>
    </lineage>
</organism>
<keyword evidence="9" id="KW-0902">Two-component regulatory system</keyword>
<accession>A0A1G8CXP2</accession>
<dbReference type="AlphaFoldDB" id="A0A1G8CXP2"/>
<dbReference type="InterPro" id="IPR036097">
    <property type="entry name" value="HisK_dim/P_sf"/>
</dbReference>
<dbReference type="Pfam" id="PF02518">
    <property type="entry name" value="HATPase_c"/>
    <property type="match status" value="1"/>
</dbReference>
<protein>
    <recommendedName>
        <fullName evidence="3">histidine kinase</fullName>
        <ecNumber evidence="3">2.7.13.3</ecNumber>
    </recommendedName>
</protein>
<dbReference type="SUPFAM" id="SSF158472">
    <property type="entry name" value="HAMP domain-like"/>
    <property type="match status" value="1"/>
</dbReference>
<evidence type="ECO:0000256" key="8">
    <source>
        <dbReference type="ARBA" id="ARBA00022989"/>
    </source>
</evidence>
<dbReference type="InterPro" id="IPR004358">
    <property type="entry name" value="Sig_transdc_His_kin-like_C"/>
</dbReference>
<dbReference type="RefSeq" id="WP_092620093.1">
    <property type="nucleotide sequence ID" value="NZ_FNCV01000007.1"/>
</dbReference>
<gene>
    <name evidence="14" type="ORF">SAMN05421742_107129</name>
</gene>
<sequence>MIGRLFRTSTFRLALISVSLFAALGMSVLAFVNFSTLALLDNQINTAIETEIAGLADIYKRRGALGMVGAINERVNGFQGRRHLYMVVDERGVPLVGNMAAWPEQPADADGWITFDVTANAEGQTVRVPARARGFSMDSGLRLLVGRDMSEVVSFKAVIETSMLWAIGLTVMLGALGGLLMSRNAVRRIDQINRTVRTIFKGDLSQRVPITGAGDEYDQLSENLNAMLGRIDKLVRAMREVTDNIAHDLRSPLNRLRSRLEVTLLSDQAGREDYQTTLEGAIADTDSILSTFNALLSIARIEGESSRASFVEVDLTRLMDDVCEMYQPVAEDAGQDLAWYSLSAKGDGAEPPPPRVMGEPPLIGQALANMLDNAIKHGPSGSRIAVTVRAEGSAVRLSVADGGPGIPPEARDSVLERFVRLEASRHTPGTGLGLSLVAAVAERHGAQLELDDNRPGLVITLAFPSIPAFLAETAPPGGGAGRLARWWRRRAEAESKGDEAVA</sequence>
<evidence type="ECO:0000256" key="4">
    <source>
        <dbReference type="ARBA" id="ARBA00022553"/>
    </source>
</evidence>
<dbReference type="STRING" id="83401.SAMN05421742_107129"/>
<evidence type="ECO:0000259" key="12">
    <source>
        <dbReference type="PROSITE" id="PS50109"/>
    </source>
</evidence>
<evidence type="ECO:0000256" key="7">
    <source>
        <dbReference type="ARBA" id="ARBA00022777"/>
    </source>
</evidence>
<dbReference type="PANTHER" id="PTHR45436:SF8">
    <property type="entry name" value="HISTIDINE KINASE"/>
    <property type="match status" value="1"/>
</dbReference>
<evidence type="ECO:0000259" key="13">
    <source>
        <dbReference type="PROSITE" id="PS50885"/>
    </source>
</evidence>
<dbReference type="InterPro" id="IPR003660">
    <property type="entry name" value="HAMP_dom"/>
</dbReference>
<keyword evidence="5" id="KW-0808">Transferase</keyword>
<dbReference type="SMART" id="SM00388">
    <property type="entry name" value="HisKA"/>
    <property type="match status" value="1"/>
</dbReference>
<keyword evidence="8 11" id="KW-1133">Transmembrane helix</keyword>
<dbReference type="Pfam" id="PF00512">
    <property type="entry name" value="HisKA"/>
    <property type="match status" value="1"/>
</dbReference>
<reference evidence="15" key="1">
    <citation type="submission" date="2016-10" db="EMBL/GenBank/DDBJ databases">
        <authorList>
            <person name="Varghese N."/>
            <person name="Submissions S."/>
        </authorList>
    </citation>
    <scope>NUCLEOTIDE SEQUENCE [LARGE SCALE GENOMIC DNA]</scope>
    <source>
        <strain evidence="15">930I</strain>
    </source>
</reference>
<evidence type="ECO:0000256" key="10">
    <source>
        <dbReference type="ARBA" id="ARBA00023136"/>
    </source>
</evidence>
<dbReference type="PANTHER" id="PTHR45436">
    <property type="entry name" value="SENSOR HISTIDINE KINASE YKOH"/>
    <property type="match status" value="1"/>
</dbReference>
<evidence type="ECO:0000313" key="15">
    <source>
        <dbReference type="Proteomes" id="UP000217076"/>
    </source>
</evidence>